<feature type="compositionally biased region" description="Basic and acidic residues" evidence="10">
    <location>
        <begin position="38"/>
        <end position="66"/>
    </location>
</feature>
<keyword evidence="2 9" id="KW-0240">DNA-directed RNA polymerase</keyword>
<evidence type="ECO:0000256" key="10">
    <source>
        <dbReference type="SAM" id="MobiDB-lite"/>
    </source>
</evidence>
<evidence type="ECO:0000256" key="5">
    <source>
        <dbReference type="ARBA" id="ARBA00022695"/>
    </source>
</evidence>
<evidence type="ECO:0000256" key="4">
    <source>
        <dbReference type="ARBA" id="ARBA00022679"/>
    </source>
</evidence>
<dbReference type="InterPro" id="IPR002755">
    <property type="entry name" value="DNA_primase_S"/>
</dbReference>
<dbReference type="InterPro" id="IPR014052">
    <property type="entry name" value="DNA_primase_ssu_euk/arc"/>
</dbReference>
<evidence type="ECO:0000313" key="11">
    <source>
        <dbReference type="EMBL" id="RPA84416.1"/>
    </source>
</evidence>
<keyword evidence="4 9" id="KW-0808">Transferase</keyword>
<accession>A0A3N4IFM9</accession>
<keyword evidence="3 9" id="KW-0639">Primosome</keyword>
<keyword evidence="5" id="KW-0548">Nucleotidyltransferase</keyword>
<organism evidence="11 12">
    <name type="scientific">Ascobolus immersus RN42</name>
    <dbReference type="NCBI Taxonomy" id="1160509"/>
    <lineage>
        <taxon>Eukaryota</taxon>
        <taxon>Fungi</taxon>
        <taxon>Dikarya</taxon>
        <taxon>Ascomycota</taxon>
        <taxon>Pezizomycotina</taxon>
        <taxon>Pezizomycetes</taxon>
        <taxon>Pezizales</taxon>
        <taxon>Ascobolaceae</taxon>
        <taxon>Ascobolus</taxon>
    </lineage>
</organism>
<dbReference type="GO" id="GO:0003899">
    <property type="term" value="F:DNA-directed RNA polymerase activity"/>
    <property type="evidence" value="ECO:0007669"/>
    <property type="project" value="InterPro"/>
</dbReference>
<evidence type="ECO:0000256" key="2">
    <source>
        <dbReference type="ARBA" id="ARBA00022478"/>
    </source>
</evidence>
<reference evidence="11 12" key="1">
    <citation type="journal article" date="2018" name="Nat. Ecol. Evol.">
        <title>Pezizomycetes genomes reveal the molecular basis of ectomycorrhizal truffle lifestyle.</title>
        <authorList>
            <person name="Murat C."/>
            <person name="Payen T."/>
            <person name="Noel B."/>
            <person name="Kuo A."/>
            <person name="Morin E."/>
            <person name="Chen J."/>
            <person name="Kohler A."/>
            <person name="Krizsan K."/>
            <person name="Balestrini R."/>
            <person name="Da Silva C."/>
            <person name="Montanini B."/>
            <person name="Hainaut M."/>
            <person name="Levati E."/>
            <person name="Barry K.W."/>
            <person name="Belfiori B."/>
            <person name="Cichocki N."/>
            <person name="Clum A."/>
            <person name="Dockter R.B."/>
            <person name="Fauchery L."/>
            <person name="Guy J."/>
            <person name="Iotti M."/>
            <person name="Le Tacon F."/>
            <person name="Lindquist E.A."/>
            <person name="Lipzen A."/>
            <person name="Malagnac F."/>
            <person name="Mello A."/>
            <person name="Molinier V."/>
            <person name="Miyauchi S."/>
            <person name="Poulain J."/>
            <person name="Riccioni C."/>
            <person name="Rubini A."/>
            <person name="Sitrit Y."/>
            <person name="Splivallo R."/>
            <person name="Traeger S."/>
            <person name="Wang M."/>
            <person name="Zifcakova L."/>
            <person name="Wipf D."/>
            <person name="Zambonelli A."/>
            <person name="Paolocci F."/>
            <person name="Nowrousian M."/>
            <person name="Ottonello S."/>
            <person name="Baldrian P."/>
            <person name="Spatafora J.W."/>
            <person name="Henrissat B."/>
            <person name="Nagy L.G."/>
            <person name="Aury J.M."/>
            <person name="Wincker P."/>
            <person name="Grigoriev I.V."/>
            <person name="Bonfante P."/>
            <person name="Martin F.M."/>
        </authorList>
    </citation>
    <scope>NUCLEOTIDE SEQUENCE [LARGE SCALE GENOMIC DNA]</scope>
    <source>
        <strain evidence="11 12">RN42</strain>
    </source>
</reference>
<dbReference type="EMBL" id="ML119659">
    <property type="protein sequence ID" value="RPA84416.1"/>
    <property type="molecule type" value="Genomic_DNA"/>
</dbReference>
<dbReference type="Gene3D" id="3.90.920.10">
    <property type="entry name" value="DNA primase, PRIM domain"/>
    <property type="match status" value="1"/>
</dbReference>
<evidence type="ECO:0000256" key="9">
    <source>
        <dbReference type="RuleBase" id="RU003514"/>
    </source>
</evidence>
<proteinExistence type="inferred from homology"/>
<dbReference type="CDD" id="cd04860">
    <property type="entry name" value="AE_Prim_S"/>
    <property type="match status" value="1"/>
</dbReference>
<name>A0A3N4IFM9_ASCIM</name>
<dbReference type="AlphaFoldDB" id="A0A3N4IFM9"/>
<dbReference type="GO" id="GO:0005658">
    <property type="term" value="C:alpha DNA polymerase:primase complex"/>
    <property type="evidence" value="ECO:0007669"/>
    <property type="project" value="UniProtKB-ARBA"/>
</dbReference>
<gene>
    <name evidence="11" type="ORF">BJ508DRAFT_323687</name>
</gene>
<dbReference type="Proteomes" id="UP000275078">
    <property type="component" value="Unassembled WGS sequence"/>
</dbReference>
<evidence type="ECO:0000256" key="1">
    <source>
        <dbReference type="ARBA" id="ARBA00009762"/>
    </source>
</evidence>
<keyword evidence="7" id="KW-0479">Metal-binding</keyword>
<evidence type="ECO:0000256" key="7">
    <source>
        <dbReference type="ARBA" id="ARBA00022723"/>
    </source>
</evidence>
<dbReference type="EC" id="2.7.7.-" evidence="9"/>
<feature type="compositionally biased region" description="Basic and acidic residues" evidence="10">
    <location>
        <begin position="1"/>
        <end position="12"/>
    </location>
</feature>
<evidence type="ECO:0000256" key="8">
    <source>
        <dbReference type="ARBA" id="ARBA00023163"/>
    </source>
</evidence>
<dbReference type="NCBIfam" id="TIGR00335">
    <property type="entry name" value="primase_sml"/>
    <property type="match status" value="1"/>
</dbReference>
<dbReference type="OrthoDB" id="19606at2759"/>
<sequence length="519" mass="60154">MSSPHEMEHEMEIELPDGPATLNAKSHDTLGEEVLQEEVEKMETELESKKATPEVEVKKEEKKLDEMFDDDEFMDQDDAELLELERQANEQAMKKEEEQVEIKTEPSAPKPTYADDDLMLAYYSRLFPFRLLTSWLSHSPLPTPSFHNREFAFTLQNDAYLRYLSYRTSDDLRKDILRLNPSRFEIGPVYTLNPRERKAMRNNAKFKPIEKELVFDIDLTDYDPVRTCCDKANICHKCWMFITMAIKVIDVALREDFGFEHILWIYSGRRGAHAWVCDRKARLLDDQKRRAITSYLEIVKGGAQSNKHVNVRRPLHPHIARSLEILKPLFKEHILEAQDPWGASSTPHLSKLLPDAGLVSALTKKWESAARDSVQKWTDIDTVAKSGVSRSLDTKALRDAKQDVILEYMYPRLDANVSIHLNHLLKSPFVVHPGTGRVCVPIETERAEEFDPLAVPRVSELLKEIDEYEGVEAREGEVVQDWEKTGLRPYVEYFRRFVNGLMKDEMKGKREREGDSMEF</sequence>
<dbReference type="SUPFAM" id="SSF56747">
    <property type="entry name" value="Prim-pol domain"/>
    <property type="match status" value="1"/>
</dbReference>
<dbReference type="Pfam" id="PF01896">
    <property type="entry name" value="DNA_primase_S"/>
    <property type="match status" value="1"/>
</dbReference>
<evidence type="ECO:0000256" key="6">
    <source>
        <dbReference type="ARBA" id="ARBA00022705"/>
    </source>
</evidence>
<comment type="similarity">
    <text evidence="1 9">Belongs to the eukaryotic-type primase small subunit family.</text>
</comment>
<feature type="region of interest" description="Disordered" evidence="10">
    <location>
        <begin position="38"/>
        <end position="71"/>
    </location>
</feature>
<keyword evidence="6 9" id="KW-0235">DNA replication</keyword>
<protein>
    <recommendedName>
        <fullName evidence="9">DNA primase</fullName>
        <ecNumber evidence="9">2.7.7.-</ecNumber>
    </recommendedName>
</protein>
<dbReference type="STRING" id="1160509.A0A3N4IFM9"/>
<dbReference type="GO" id="GO:0006269">
    <property type="term" value="P:DNA replication, synthesis of primer"/>
    <property type="evidence" value="ECO:0007669"/>
    <property type="project" value="UniProtKB-KW"/>
</dbReference>
<keyword evidence="8" id="KW-0804">Transcription</keyword>
<feature type="region of interest" description="Disordered" evidence="10">
    <location>
        <begin position="1"/>
        <end position="25"/>
    </location>
</feature>
<evidence type="ECO:0000256" key="3">
    <source>
        <dbReference type="ARBA" id="ARBA00022515"/>
    </source>
</evidence>
<keyword evidence="12" id="KW-1185">Reference proteome</keyword>
<dbReference type="GO" id="GO:0046872">
    <property type="term" value="F:metal ion binding"/>
    <property type="evidence" value="ECO:0007669"/>
    <property type="project" value="UniProtKB-KW"/>
</dbReference>
<evidence type="ECO:0000313" key="12">
    <source>
        <dbReference type="Proteomes" id="UP000275078"/>
    </source>
</evidence>
<dbReference type="PANTHER" id="PTHR10536">
    <property type="entry name" value="DNA PRIMASE SMALL SUBUNIT"/>
    <property type="match status" value="1"/>
</dbReference>
<dbReference type="FunFam" id="3.90.920.10:FF:000002">
    <property type="entry name" value="DNA primase"/>
    <property type="match status" value="1"/>
</dbReference>